<sequence>NVVVTQTPTEMHLSIGDSTEIACTWEKSIKRYRISWYLVNKENITRTVSSKLVRNATREFKDVLVIEAASANDTGLYYCEIIIEIPFYKKAYGNGTMLVVEERGKIA</sequence>
<dbReference type="InterPro" id="IPR003599">
    <property type="entry name" value="Ig_sub"/>
</dbReference>
<evidence type="ECO:0000259" key="1">
    <source>
        <dbReference type="PROSITE" id="PS50835"/>
    </source>
</evidence>
<evidence type="ECO:0000313" key="2">
    <source>
        <dbReference type="Ensembl" id="ENSCJPP00005023359.1"/>
    </source>
</evidence>
<dbReference type="InterPro" id="IPR036179">
    <property type="entry name" value="Ig-like_dom_sf"/>
</dbReference>
<dbReference type="InterPro" id="IPR007110">
    <property type="entry name" value="Ig-like_dom"/>
</dbReference>
<reference evidence="2" key="1">
    <citation type="submission" date="2015-11" db="EMBL/GenBank/DDBJ databases">
        <authorList>
            <consortium name="International Coturnix japonica Genome Analysis Consortium"/>
            <person name="Warren W."/>
            <person name="Burt D.W."/>
            <person name="Antin P.B."/>
            <person name="Lanford R."/>
            <person name="Gros J."/>
            <person name="Wilson R.K."/>
        </authorList>
    </citation>
    <scope>NUCLEOTIDE SEQUENCE [LARGE SCALE GENOMIC DNA]</scope>
</reference>
<dbReference type="InterPro" id="IPR013783">
    <property type="entry name" value="Ig-like_fold"/>
</dbReference>
<reference evidence="2" key="2">
    <citation type="submission" date="2025-08" db="UniProtKB">
        <authorList>
            <consortium name="Ensembl"/>
        </authorList>
    </citation>
    <scope>IDENTIFICATION</scope>
</reference>
<dbReference type="GeneTree" id="ENSGT01030000236356"/>
<organism evidence="2 3">
    <name type="scientific">Coturnix japonica</name>
    <name type="common">Japanese quail</name>
    <name type="synonym">Coturnix coturnix japonica</name>
    <dbReference type="NCBI Taxonomy" id="93934"/>
    <lineage>
        <taxon>Eukaryota</taxon>
        <taxon>Metazoa</taxon>
        <taxon>Chordata</taxon>
        <taxon>Craniata</taxon>
        <taxon>Vertebrata</taxon>
        <taxon>Euteleostomi</taxon>
        <taxon>Archelosauria</taxon>
        <taxon>Archosauria</taxon>
        <taxon>Dinosauria</taxon>
        <taxon>Saurischia</taxon>
        <taxon>Theropoda</taxon>
        <taxon>Coelurosauria</taxon>
        <taxon>Aves</taxon>
        <taxon>Neognathae</taxon>
        <taxon>Galloanserae</taxon>
        <taxon>Galliformes</taxon>
        <taxon>Phasianidae</taxon>
        <taxon>Perdicinae</taxon>
        <taxon>Coturnix</taxon>
    </lineage>
</organism>
<dbReference type="Gene3D" id="2.60.40.10">
    <property type="entry name" value="Immunoglobulins"/>
    <property type="match status" value="1"/>
</dbReference>
<proteinExistence type="predicted"/>
<dbReference type="Proteomes" id="UP000694412">
    <property type="component" value="Chromosome 4"/>
</dbReference>
<protein>
    <recommendedName>
        <fullName evidence="1">Ig-like domain-containing protein</fullName>
    </recommendedName>
</protein>
<keyword evidence="3" id="KW-1185">Reference proteome</keyword>
<feature type="domain" description="Ig-like" evidence="1">
    <location>
        <begin position="1"/>
        <end position="81"/>
    </location>
</feature>
<dbReference type="AlphaFoldDB" id="A0A8C2U873"/>
<accession>A0A8C2U873</accession>
<dbReference type="SUPFAM" id="SSF48726">
    <property type="entry name" value="Immunoglobulin"/>
    <property type="match status" value="1"/>
</dbReference>
<dbReference type="SMART" id="SM00409">
    <property type="entry name" value="IG"/>
    <property type="match status" value="1"/>
</dbReference>
<dbReference type="Pfam" id="PF13927">
    <property type="entry name" value="Ig_3"/>
    <property type="match status" value="1"/>
</dbReference>
<reference evidence="2" key="3">
    <citation type="submission" date="2025-09" db="UniProtKB">
        <authorList>
            <consortium name="Ensembl"/>
        </authorList>
    </citation>
    <scope>IDENTIFICATION</scope>
</reference>
<evidence type="ECO:0000313" key="3">
    <source>
        <dbReference type="Proteomes" id="UP000694412"/>
    </source>
</evidence>
<dbReference type="PROSITE" id="PS50835">
    <property type="entry name" value="IG_LIKE"/>
    <property type="match status" value="1"/>
</dbReference>
<dbReference type="CDD" id="cd00099">
    <property type="entry name" value="IgV"/>
    <property type="match status" value="1"/>
</dbReference>
<name>A0A8C2U873_COTJA</name>
<dbReference type="Ensembl" id="ENSCJPT00005032015.1">
    <property type="protein sequence ID" value="ENSCJPP00005023359.1"/>
    <property type="gene ID" value="ENSCJPG00005018540.1"/>
</dbReference>